<organism evidence="2 3">
    <name type="scientific">Neotabrizicola shimadae</name>
    <dbReference type="NCBI Taxonomy" id="2807096"/>
    <lineage>
        <taxon>Bacteria</taxon>
        <taxon>Pseudomonadati</taxon>
        <taxon>Pseudomonadota</taxon>
        <taxon>Alphaproteobacteria</taxon>
        <taxon>Rhodobacterales</taxon>
        <taxon>Paracoccaceae</taxon>
        <taxon>Neotabrizicola</taxon>
    </lineage>
</organism>
<accession>A0A8G0ZXC1</accession>
<dbReference type="AlphaFoldDB" id="A0A8G0ZXC1"/>
<sequence>MKSFLAAFVTCLCLTAPALAQKATETATFDFVVAGLTAGTLTVAGTVDGKGYAVQGKLGSSGLVSFVKKISYQGTASGAYRDDRFRPASYREKADTGDRQSEVVMSFSRGVPVVETYKPPGKPRPHDISAADQAGAVDPLTAAFAVLKSVEPGQECNASYAMFDGRRASKISLSGRKVKGDRVTCAGEYRRVAGFPPHEMAKRTRFPFTLTYAPGEDGRMRVVEVATETTFGKAKMIRR</sequence>
<proteinExistence type="predicted"/>
<reference evidence="2" key="1">
    <citation type="submission" date="2021-02" db="EMBL/GenBank/DDBJ databases">
        <title>Rhodobacter shimadae sp. nov., an aerobic anoxygenic phototrophic bacterium isolated from a hot spring.</title>
        <authorList>
            <person name="Muramatsu S."/>
            <person name="Haruta S."/>
            <person name="Hirose S."/>
            <person name="Hanada S."/>
        </authorList>
    </citation>
    <scope>NUCLEOTIDE SEQUENCE</scope>
    <source>
        <strain evidence="2">N10</strain>
    </source>
</reference>
<keyword evidence="3" id="KW-1185">Reference proteome</keyword>
<dbReference type="Pfam" id="PF11306">
    <property type="entry name" value="DUF3108"/>
    <property type="match status" value="1"/>
</dbReference>
<evidence type="ECO:0000256" key="1">
    <source>
        <dbReference type="SAM" id="SignalP"/>
    </source>
</evidence>
<dbReference type="Proteomes" id="UP000826300">
    <property type="component" value="Chromosome"/>
</dbReference>
<feature type="signal peptide" evidence="1">
    <location>
        <begin position="1"/>
        <end position="20"/>
    </location>
</feature>
<protein>
    <submittedName>
        <fullName evidence="2">DUF3108 domain-containing protein</fullName>
    </submittedName>
</protein>
<gene>
    <name evidence="2" type="ORF">JO391_02590</name>
</gene>
<keyword evidence="1" id="KW-0732">Signal</keyword>
<feature type="chain" id="PRO_5034576150" evidence="1">
    <location>
        <begin position="21"/>
        <end position="239"/>
    </location>
</feature>
<dbReference type="EMBL" id="CP069370">
    <property type="protein sequence ID" value="QYZ70433.1"/>
    <property type="molecule type" value="Genomic_DNA"/>
</dbReference>
<dbReference type="InterPro" id="IPR021457">
    <property type="entry name" value="DUF3108"/>
</dbReference>
<dbReference type="RefSeq" id="WP_220662650.1">
    <property type="nucleotide sequence ID" value="NZ_CP069370.1"/>
</dbReference>
<evidence type="ECO:0000313" key="3">
    <source>
        <dbReference type="Proteomes" id="UP000826300"/>
    </source>
</evidence>
<name>A0A8G0ZXC1_9RHOB</name>
<dbReference type="KEGG" id="nsm:JO391_02590"/>
<evidence type="ECO:0000313" key="2">
    <source>
        <dbReference type="EMBL" id="QYZ70433.1"/>
    </source>
</evidence>